<protein>
    <submittedName>
        <fullName evidence="1">Uncharacterized protein</fullName>
    </submittedName>
</protein>
<accession>A7I046</accession>
<gene>
    <name evidence="1" type="ordered locus">CHAB381_0284</name>
</gene>
<dbReference type="EMBL" id="CP000776">
    <property type="protein sequence ID" value="ABS51050.1"/>
    <property type="molecule type" value="Genomic_DNA"/>
</dbReference>
<sequence length="348" mass="39659">MYRNFINLFGYSTYKRGNKNANSLYNEASPGKVTGKNAGMPQIGIIPKKVDSSVTLAPLYPYHDKAMWLYLWLDDDGKKTDLKRAYDFKNITAAKEVRFYLRNASLDDITFDGISLTGEMSEIELLGVNSGDVFKPGQYRIITIRAEQLGDLLIDGIINLNFSNKQIISIYLNGERAVVFSYLPNYEYTESKELKTDIFTAQNGKEFRRAKRSVAVRIVSFNIITKEINNGVEPLISFGMHKFIMLPLWFSCTEILNPKGELTDKIKTGGLENKEFKTGGNVLIYNNFKDFEVAKIASIYKNEITLGKKANAKKYILPLIKVTPKENISYDFKNAETLKFELEFKEIL</sequence>
<dbReference type="HOGENOM" id="CLU_042895_0_0_7"/>
<dbReference type="eggNOG" id="ENOG5030SJP">
    <property type="taxonomic scope" value="Bacteria"/>
</dbReference>
<dbReference type="RefSeq" id="WP_012108168.1">
    <property type="nucleotide sequence ID" value="NC_009714.1"/>
</dbReference>
<reference evidence="2" key="1">
    <citation type="submission" date="2007-07" db="EMBL/GenBank/DDBJ databases">
        <title>Complete genome sequence of Campylobacter hominis ATCC BAA-381, a commensal isolated from the human gastrointestinal tract.</title>
        <authorList>
            <person name="Fouts D.E."/>
            <person name="Mongodin E.F."/>
            <person name="Puiu D."/>
            <person name="Sebastian Y."/>
            <person name="Miller W.G."/>
            <person name="Mandrell R.E."/>
            <person name="Nelson K.E."/>
        </authorList>
    </citation>
    <scope>NUCLEOTIDE SEQUENCE [LARGE SCALE GENOMIC DNA]</scope>
    <source>
        <strain evidence="2">ATCC BAA-381 / LMG 19568 / NCTC 13146 / CH001A</strain>
    </source>
</reference>
<dbReference type="KEGG" id="cha:CHAB381_0284"/>
<keyword evidence="2" id="KW-1185">Reference proteome</keyword>
<proteinExistence type="predicted"/>
<dbReference type="OrthoDB" id="9997979at2"/>
<dbReference type="AlphaFoldDB" id="A7I046"/>
<dbReference type="Proteomes" id="UP000002407">
    <property type="component" value="Chromosome"/>
</dbReference>
<organism evidence="1 2">
    <name type="scientific">Campylobacter hominis (strain ATCC BAA-381 / DSM 21671 / CCUG 45161 / LMG 19568 / NCTC 13146 / CH001A)</name>
    <dbReference type="NCBI Taxonomy" id="360107"/>
    <lineage>
        <taxon>Bacteria</taxon>
        <taxon>Pseudomonadati</taxon>
        <taxon>Campylobacterota</taxon>
        <taxon>Epsilonproteobacteria</taxon>
        <taxon>Campylobacterales</taxon>
        <taxon>Campylobacteraceae</taxon>
        <taxon>Campylobacter</taxon>
    </lineage>
</organism>
<evidence type="ECO:0000313" key="2">
    <source>
        <dbReference type="Proteomes" id="UP000002407"/>
    </source>
</evidence>
<dbReference type="STRING" id="360107.CHAB381_0284"/>
<evidence type="ECO:0000313" key="1">
    <source>
        <dbReference type="EMBL" id="ABS51050.1"/>
    </source>
</evidence>
<name>A7I046_CAMHC</name>